<dbReference type="InterPro" id="IPR005102">
    <property type="entry name" value="Carbo-bd_X2"/>
</dbReference>
<reference evidence="13 14" key="1">
    <citation type="journal article" date="2014" name="BMC Genomics">
        <title>Comparative genome sequencing reveals chemotype-specific gene clusters in the toxigenic black mold Stachybotrys.</title>
        <authorList>
            <person name="Semeiks J."/>
            <person name="Borek D."/>
            <person name="Otwinowski Z."/>
            <person name="Grishin N.V."/>
        </authorList>
    </citation>
    <scope>NUCLEOTIDE SEQUENCE [LARGE SCALE GENOMIC DNA]</scope>
    <source>
        <strain evidence="14">CBS 109288 / IBT 7711</strain>
    </source>
</reference>
<dbReference type="GO" id="GO:0005978">
    <property type="term" value="P:glycogen biosynthetic process"/>
    <property type="evidence" value="ECO:0007669"/>
    <property type="project" value="UniProtKB-UniPathway"/>
</dbReference>
<keyword evidence="4" id="KW-0136">Cellulose degradation</keyword>
<dbReference type="PANTHER" id="PTHR31297">
    <property type="entry name" value="GLUCAN ENDO-1,6-BETA-GLUCOSIDASE B"/>
    <property type="match status" value="1"/>
</dbReference>
<dbReference type="Gene3D" id="3.20.20.80">
    <property type="entry name" value="Glycosidases"/>
    <property type="match status" value="1"/>
</dbReference>
<dbReference type="SUPFAM" id="SSF51445">
    <property type="entry name" value="(Trans)glycosidases"/>
    <property type="match status" value="1"/>
</dbReference>
<keyword evidence="8" id="KW-0624">Polysaccharide degradation</keyword>
<feature type="domain" description="Carbohydrate binding X2" evidence="12">
    <location>
        <begin position="375"/>
        <end position="467"/>
    </location>
</feature>
<evidence type="ECO:0000256" key="5">
    <source>
        <dbReference type="ARBA" id="ARBA00023277"/>
    </source>
</evidence>
<gene>
    <name evidence="13" type="ORF">S7711_02738</name>
</gene>
<dbReference type="InterPro" id="IPR014756">
    <property type="entry name" value="Ig_E-set"/>
</dbReference>
<keyword evidence="14" id="KW-1185">Reference proteome</keyword>
<dbReference type="Pfam" id="PF03442">
    <property type="entry name" value="CBM_X2"/>
    <property type="match status" value="1"/>
</dbReference>
<feature type="signal peptide" evidence="10">
    <location>
        <begin position="1"/>
        <end position="24"/>
    </location>
</feature>
<keyword evidence="3 9" id="KW-0378">Hydrolase</keyword>
<dbReference type="HOGENOM" id="CLU_018668_0_0_1"/>
<evidence type="ECO:0000256" key="6">
    <source>
        <dbReference type="ARBA" id="ARBA00023295"/>
    </source>
</evidence>
<dbReference type="GO" id="GO:0005576">
    <property type="term" value="C:extracellular region"/>
    <property type="evidence" value="ECO:0007669"/>
    <property type="project" value="TreeGrafter"/>
</dbReference>
<evidence type="ECO:0000259" key="11">
    <source>
        <dbReference type="Pfam" id="PF00150"/>
    </source>
</evidence>
<sequence length="586" mass="65526">MRTHLCALAVSRVLVVLAPSAAVAQLQCSNTFEPITAQEWNDGANPGWNIGNTLDATPDETSWGQPRVVNSTITNVKSAGFRGIRIPITHQDHFISGAPDYILDPAWLDRIVEVLSYVTSQGLYALVNSHHDSWWLDPSNTALTADEKEEKYYRMWYQVASRLACQSSKVAFEPLNEPSGQGEDGAGFLLRLHGAFYRAIADAGGHNSKRVLVVGPLGNSWPNMVQYPGYPPDVENPVILSYHFYGPWDFTATAWGRTWWGNDDDKANMESEIAQVRGNFTETPLHIGEMGVGPPSTETAARWKWHDFLCRTAHKYNTSSFLWDAGGSFADDTPWWTWRDLDPTTIRIINTASQGIPNALPDSTTDNQASEAWTSAYLFHHQNETLGDKRLPFLWNGNTLLNVEVTRACNGSQPVTLVEGRDWEVDGNDLVVKEAFVSSVFPRGSNLGKKGSLLLQFDQGADLTLEIFHWAASELGFDSFEVTQENKGQDLWIPIKWNGLNRVATVEAYKSDGVPLRDDWTIWMGPLQRGRLVNGNYEVDLTENRVAIRAEILQSVFDAGLTTNFRFEFHPRQPDVNFANFTITVA</sequence>
<evidence type="ECO:0000256" key="4">
    <source>
        <dbReference type="ARBA" id="ARBA00023001"/>
    </source>
</evidence>
<dbReference type="AlphaFoldDB" id="A0A084ALU4"/>
<protein>
    <recommendedName>
        <fullName evidence="15">Glycoside hydrolase family 5 domain-containing protein</fullName>
    </recommendedName>
</protein>
<keyword evidence="7" id="KW-0961">Cell wall biogenesis/degradation</keyword>
<evidence type="ECO:0000256" key="2">
    <source>
        <dbReference type="ARBA" id="ARBA00022729"/>
    </source>
</evidence>
<keyword evidence="6 9" id="KW-0326">Glycosidase</keyword>
<dbReference type="InterPro" id="IPR017853">
    <property type="entry name" value="GH"/>
</dbReference>
<dbReference type="GO" id="GO:0071555">
    <property type="term" value="P:cell wall organization"/>
    <property type="evidence" value="ECO:0007669"/>
    <property type="project" value="UniProtKB-KW"/>
</dbReference>
<evidence type="ECO:0000259" key="12">
    <source>
        <dbReference type="Pfam" id="PF03442"/>
    </source>
</evidence>
<evidence type="ECO:0000256" key="8">
    <source>
        <dbReference type="ARBA" id="ARBA00023326"/>
    </source>
</evidence>
<dbReference type="GO" id="GO:0008422">
    <property type="term" value="F:beta-glucosidase activity"/>
    <property type="evidence" value="ECO:0007669"/>
    <property type="project" value="TreeGrafter"/>
</dbReference>
<evidence type="ECO:0008006" key="15">
    <source>
        <dbReference type="Google" id="ProtNLM"/>
    </source>
</evidence>
<dbReference type="UniPathway" id="UPA00164"/>
<evidence type="ECO:0000256" key="7">
    <source>
        <dbReference type="ARBA" id="ARBA00023316"/>
    </source>
</evidence>
<evidence type="ECO:0000256" key="1">
    <source>
        <dbReference type="ARBA" id="ARBA00005641"/>
    </source>
</evidence>
<organism evidence="13 14">
    <name type="scientific">Stachybotrys chartarum (strain CBS 109288 / IBT 7711)</name>
    <name type="common">Toxic black mold</name>
    <name type="synonym">Stilbospora chartarum</name>
    <dbReference type="NCBI Taxonomy" id="1280523"/>
    <lineage>
        <taxon>Eukaryota</taxon>
        <taxon>Fungi</taxon>
        <taxon>Dikarya</taxon>
        <taxon>Ascomycota</taxon>
        <taxon>Pezizomycotina</taxon>
        <taxon>Sordariomycetes</taxon>
        <taxon>Hypocreomycetidae</taxon>
        <taxon>Hypocreales</taxon>
        <taxon>Stachybotryaceae</taxon>
        <taxon>Stachybotrys</taxon>
    </lineage>
</organism>
<dbReference type="SUPFAM" id="SSF81296">
    <property type="entry name" value="E set domains"/>
    <property type="match status" value="1"/>
</dbReference>
<dbReference type="InterPro" id="IPR013783">
    <property type="entry name" value="Ig-like_fold"/>
</dbReference>
<dbReference type="OrthoDB" id="412536at2759"/>
<dbReference type="EMBL" id="KL648661">
    <property type="protein sequence ID" value="KEY66273.1"/>
    <property type="molecule type" value="Genomic_DNA"/>
</dbReference>
<accession>A0A084ALU4</accession>
<dbReference type="Gene3D" id="2.60.40.10">
    <property type="entry name" value="Immunoglobulins"/>
    <property type="match status" value="1"/>
</dbReference>
<evidence type="ECO:0000313" key="13">
    <source>
        <dbReference type="EMBL" id="KEY66273.1"/>
    </source>
</evidence>
<evidence type="ECO:0000313" key="14">
    <source>
        <dbReference type="Proteomes" id="UP000028045"/>
    </source>
</evidence>
<dbReference type="GO" id="GO:0009986">
    <property type="term" value="C:cell surface"/>
    <property type="evidence" value="ECO:0007669"/>
    <property type="project" value="TreeGrafter"/>
</dbReference>
<dbReference type="Pfam" id="PF00150">
    <property type="entry name" value="Cellulase"/>
    <property type="match status" value="1"/>
</dbReference>
<dbReference type="PANTHER" id="PTHR31297:SF41">
    <property type="entry name" value="ENDOGLUCANASE, PUTATIVE (AFU_ORTHOLOGUE AFUA_5G01830)-RELATED"/>
    <property type="match status" value="1"/>
</dbReference>
<dbReference type="Proteomes" id="UP000028045">
    <property type="component" value="Unassembled WGS sequence"/>
</dbReference>
<proteinExistence type="inferred from homology"/>
<keyword evidence="5" id="KW-0119">Carbohydrate metabolism</keyword>
<dbReference type="InterPro" id="IPR001547">
    <property type="entry name" value="Glyco_hydro_5"/>
</dbReference>
<dbReference type="GO" id="GO:0030245">
    <property type="term" value="P:cellulose catabolic process"/>
    <property type="evidence" value="ECO:0007669"/>
    <property type="project" value="UniProtKB-KW"/>
</dbReference>
<feature type="chain" id="PRO_5001771029" description="Glycoside hydrolase family 5 domain-containing protein" evidence="10">
    <location>
        <begin position="25"/>
        <end position="586"/>
    </location>
</feature>
<feature type="domain" description="Glycoside hydrolase family 5" evidence="11">
    <location>
        <begin position="60"/>
        <end position="326"/>
    </location>
</feature>
<name>A0A084ALU4_STACB</name>
<evidence type="ECO:0000256" key="3">
    <source>
        <dbReference type="ARBA" id="ARBA00022801"/>
    </source>
</evidence>
<evidence type="ECO:0000256" key="9">
    <source>
        <dbReference type="RuleBase" id="RU361153"/>
    </source>
</evidence>
<comment type="similarity">
    <text evidence="1 9">Belongs to the glycosyl hydrolase 5 (cellulase A) family.</text>
</comment>
<evidence type="ECO:0000256" key="10">
    <source>
        <dbReference type="SAM" id="SignalP"/>
    </source>
</evidence>
<dbReference type="InterPro" id="IPR050386">
    <property type="entry name" value="Glycosyl_hydrolase_5"/>
</dbReference>
<keyword evidence="2 10" id="KW-0732">Signal</keyword>